<name>A0ACB8UQN2_9EURO</name>
<gene>
    <name evidence="1" type="ORF">LOY88_006247</name>
</gene>
<accession>A0ACB8UQN2</accession>
<evidence type="ECO:0000313" key="1">
    <source>
        <dbReference type="EMBL" id="KAI2382178.1"/>
    </source>
</evidence>
<comment type="caution">
    <text evidence="1">The sequence shown here is derived from an EMBL/GenBank/DDBJ whole genome shotgun (WGS) entry which is preliminary data.</text>
</comment>
<protein>
    <submittedName>
        <fullName evidence="1">Uncharacterized protein</fullName>
    </submittedName>
</protein>
<reference evidence="1" key="1">
    <citation type="journal article" date="2022" name="bioRxiv">
        <title>Population genetic analysis of Ophidiomyces ophidiicola, the causative agent of snake fungal disease, indicates recent introductions to the USA.</title>
        <authorList>
            <person name="Ladner J.T."/>
            <person name="Palmer J.M."/>
            <person name="Ettinger C.L."/>
            <person name="Stajich J.E."/>
            <person name="Farrell T.M."/>
            <person name="Glorioso B.M."/>
            <person name="Lawson B."/>
            <person name="Price S.J."/>
            <person name="Stengle A.G."/>
            <person name="Grear D.A."/>
            <person name="Lorch J.M."/>
        </authorList>
    </citation>
    <scope>NUCLEOTIDE SEQUENCE</scope>
    <source>
        <strain evidence="1">NWHC 24266-5</strain>
    </source>
</reference>
<organism evidence="1">
    <name type="scientific">Ophidiomyces ophidiicola</name>
    <dbReference type="NCBI Taxonomy" id="1387563"/>
    <lineage>
        <taxon>Eukaryota</taxon>
        <taxon>Fungi</taxon>
        <taxon>Dikarya</taxon>
        <taxon>Ascomycota</taxon>
        <taxon>Pezizomycotina</taxon>
        <taxon>Eurotiomycetes</taxon>
        <taxon>Eurotiomycetidae</taxon>
        <taxon>Onygenales</taxon>
        <taxon>Onygenaceae</taxon>
        <taxon>Ophidiomyces</taxon>
    </lineage>
</organism>
<proteinExistence type="predicted"/>
<dbReference type="EMBL" id="JALBCA010000139">
    <property type="protein sequence ID" value="KAI2382178.1"/>
    <property type="molecule type" value="Genomic_DNA"/>
</dbReference>
<sequence>MDSAEVRYGVPECFCITAPHRRERFDWEGKVSNSLFYGEASSLVYMIAKPMIWEDDEDINARVSNSVQIASESTLNERGKAEKSISRRFAPILEVPHEIFGSVFEYLDIQSIFNLGLTCQELWPLSKYFIKKRLKRVLGIWAGTPLICPGCDHPKGESLYPPGLLSRSAEEELKKGLRVGEPSPLVKLLHIPGHEEIEQRYYKTNLFGLAVKRYKMVPLADISFESIIIAASYAPGTPHPRDMFKIAKPVPALLYPEEEKWILRNLTTREFVRAETIALRPEYIQGPFIRVIGFPELIISKTCWSEDPNTWINIPINKGPWAGHCFDVIPISKLKNIETWVDIGVQVAEELRGLCRAQYGHLWRERLVHRFERKTKDAWGRWRNETLWETAQRQASSSPQGFLDFFR</sequence>